<dbReference type="EMBL" id="MF417964">
    <property type="protein sequence ID" value="ASN72638.1"/>
    <property type="molecule type" value="Genomic_DNA"/>
</dbReference>
<evidence type="ECO:0000313" key="1">
    <source>
        <dbReference type="EMBL" id="ASN72638.1"/>
    </source>
</evidence>
<reference evidence="1" key="1">
    <citation type="submission" date="2017-06" db="EMBL/GenBank/DDBJ databases">
        <title>Novel phages from South African skin metaviromes.</title>
        <authorList>
            <person name="van Zyl L.J."/>
            <person name="Abrahams Y."/>
            <person name="Stander E.A."/>
            <person name="Kirby B.M."/>
            <person name="Clavaud C."/>
            <person name="Farcet C."/>
            <person name="Breton L."/>
            <person name="Trindade M.I."/>
        </authorList>
    </citation>
    <scope>NUCLEOTIDE SEQUENCE</scope>
</reference>
<accession>A0A2H4JHN7</accession>
<protein>
    <submittedName>
        <fullName evidence="1">Uncharacterized protein</fullName>
    </submittedName>
</protein>
<sequence length="166" mass="18485">MDLCSQSHLPVLDPRRQVVVRLDLLIQQHFPARPGQCLLAAGLTPFPGHAIHRQGGPAQQRFLRWNTLRNDHTELHGIHGQILGARVAFGVRLAGAVLDDECHASTRWNGLKMAAGSPTASSITPWSARRRAFPGTLSRRWPDTGPWLHRALLSAQRFRQLHQAVV</sequence>
<proteinExistence type="predicted"/>
<name>A0A2H4JHN7_9CAUD</name>
<organism evidence="1">
    <name type="scientific">uncultured Caudovirales phage</name>
    <dbReference type="NCBI Taxonomy" id="2100421"/>
    <lineage>
        <taxon>Viruses</taxon>
        <taxon>Duplodnaviria</taxon>
        <taxon>Heunggongvirae</taxon>
        <taxon>Uroviricota</taxon>
        <taxon>Caudoviricetes</taxon>
        <taxon>Peduoviridae</taxon>
        <taxon>Maltschvirus</taxon>
        <taxon>Maltschvirus maltsch</taxon>
    </lineage>
</organism>
<gene>
    <name evidence="1" type="ORF">3S13_1</name>
</gene>